<evidence type="ECO:0000256" key="1">
    <source>
        <dbReference type="SAM" id="MobiDB-lite"/>
    </source>
</evidence>
<keyword evidence="4" id="KW-1185">Reference proteome</keyword>
<dbReference type="EMBL" id="VYZN01000052">
    <property type="protein sequence ID" value="KAE9527605.1"/>
    <property type="molecule type" value="Genomic_DNA"/>
</dbReference>
<feature type="region of interest" description="Disordered" evidence="1">
    <location>
        <begin position="132"/>
        <end position="151"/>
    </location>
</feature>
<evidence type="ECO:0000313" key="3">
    <source>
        <dbReference type="EMBL" id="KAE9527605.1"/>
    </source>
</evidence>
<keyword evidence="2" id="KW-1133">Transmembrane helix</keyword>
<keyword evidence="2" id="KW-0472">Membrane</keyword>
<name>A0A6G0TA16_APHGL</name>
<organism evidence="3 4">
    <name type="scientific">Aphis glycines</name>
    <name type="common">Soybean aphid</name>
    <dbReference type="NCBI Taxonomy" id="307491"/>
    <lineage>
        <taxon>Eukaryota</taxon>
        <taxon>Metazoa</taxon>
        <taxon>Ecdysozoa</taxon>
        <taxon>Arthropoda</taxon>
        <taxon>Hexapoda</taxon>
        <taxon>Insecta</taxon>
        <taxon>Pterygota</taxon>
        <taxon>Neoptera</taxon>
        <taxon>Paraneoptera</taxon>
        <taxon>Hemiptera</taxon>
        <taxon>Sternorrhyncha</taxon>
        <taxon>Aphidomorpha</taxon>
        <taxon>Aphidoidea</taxon>
        <taxon>Aphididae</taxon>
        <taxon>Aphidini</taxon>
        <taxon>Aphis</taxon>
        <taxon>Aphis</taxon>
    </lineage>
</organism>
<comment type="caution">
    <text evidence="3">The sequence shown here is derived from an EMBL/GenBank/DDBJ whole genome shotgun (WGS) entry which is preliminary data.</text>
</comment>
<feature type="transmembrane region" description="Helical" evidence="2">
    <location>
        <begin position="110"/>
        <end position="128"/>
    </location>
</feature>
<proteinExistence type="predicted"/>
<keyword evidence="2" id="KW-0812">Transmembrane</keyword>
<sequence length="278" mass="32421">MSCDNIPGSLLQNQNHQYNHPYFHQIILVLWYFLTKFFSGRGDFNPVENDSKYPLNFIMNQSCSFCNYWFIQFFKLEISSLLTSFFFLTGILANIFWISLFEEGRSSSKLLSALFLFLPLPFFSSLAIDSSSKSSSKISLPSSTYPSTSTSSTSYLCLVPSVFNFFNFANASKRLVCPTFCRFVHHESLFIKLNKNLPGLSLILKIIIYEHSGYFKFLAFIVVKNSVFLCFCVWYFLLFCIHFRILNHCDIDECTLFCRQYYRHTNLYCDTDSNKTLQ</sequence>
<evidence type="ECO:0000256" key="2">
    <source>
        <dbReference type="SAM" id="Phobius"/>
    </source>
</evidence>
<dbReference type="Proteomes" id="UP000475862">
    <property type="component" value="Unassembled WGS sequence"/>
</dbReference>
<reference evidence="3 4" key="1">
    <citation type="submission" date="2019-08" db="EMBL/GenBank/DDBJ databases">
        <title>The genome of the soybean aphid Biotype 1, its phylome, world population structure and adaptation to the North American continent.</title>
        <authorList>
            <person name="Giordano R."/>
            <person name="Donthu R.K."/>
            <person name="Hernandez A.G."/>
            <person name="Wright C.L."/>
            <person name="Zimin A.V."/>
        </authorList>
    </citation>
    <scope>NUCLEOTIDE SEQUENCE [LARGE SCALE GENOMIC DNA]</scope>
    <source>
        <tissue evidence="3">Whole aphids</tissue>
    </source>
</reference>
<gene>
    <name evidence="3" type="ORF">AGLY_012885</name>
</gene>
<feature type="transmembrane region" description="Helical" evidence="2">
    <location>
        <begin position="78"/>
        <end position="98"/>
    </location>
</feature>
<accession>A0A6G0TA16</accession>
<evidence type="ECO:0000313" key="4">
    <source>
        <dbReference type="Proteomes" id="UP000475862"/>
    </source>
</evidence>
<feature type="transmembrane region" description="Helical" evidence="2">
    <location>
        <begin position="22"/>
        <end position="39"/>
    </location>
</feature>
<feature type="transmembrane region" description="Helical" evidence="2">
    <location>
        <begin position="214"/>
        <end position="237"/>
    </location>
</feature>
<protein>
    <submittedName>
        <fullName evidence="3">Uncharacterized protein</fullName>
    </submittedName>
</protein>
<dbReference type="AlphaFoldDB" id="A0A6G0TA16"/>